<protein>
    <recommendedName>
        <fullName evidence="5">4Fe-4S Mo/W bis-MGD-type domain-containing protein</fullName>
    </recommendedName>
</protein>
<dbReference type="InterPro" id="IPR006656">
    <property type="entry name" value="Mopterin_OxRdtase"/>
</dbReference>
<proteinExistence type="inferred from homology"/>
<dbReference type="InterPro" id="IPR050612">
    <property type="entry name" value="Prok_Mopterin_Oxidored"/>
</dbReference>
<feature type="domain" description="4Fe-4S Mo/W bis-MGD-type" evidence="5">
    <location>
        <begin position="1"/>
        <end position="59"/>
    </location>
</feature>
<evidence type="ECO:0000313" key="7">
    <source>
        <dbReference type="Proteomes" id="UP000061468"/>
    </source>
</evidence>
<dbReference type="GO" id="GO:0043546">
    <property type="term" value="F:molybdopterin cofactor binding"/>
    <property type="evidence" value="ECO:0007669"/>
    <property type="project" value="InterPro"/>
</dbReference>
<dbReference type="GO" id="GO:0016491">
    <property type="term" value="F:oxidoreductase activity"/>
    <property type="evidence" value="ECO:0007669"/>
    <property type="project" value="InterPro"/>
</dbReference>
<dbReference type="Gene3D" id="2.20.25.90">
    <property type="entry name" value="ADC-like domains"/>
    <property type="match status" value="1"/>
</dbReference>
<dbReference type="SUPFAM" id="SSF53706">
    <property type="entry name" value="Formate dehydrogenase/DMSO reductase, domains 1-3"/>
    <property type="match status" value="1"/>
</dbReference>
<evidence type="ECO:0000259" key="5">
    <source>
        <dbReference type="PROSITE" id="PS51669"/>
    </source>
</evidence>
<reference evidence="6 7" key="1">
    <citation type="submission" date="2015-12" db="EMBL/GenBank/DDBJ databases">
        <title>Intraspecies pangenome expansion in the marine bacterium Alteromonas.</title>
        <authorList>
            <person name="Lopez-Perez M."/>
            <person name="Rodriguez-Valera F."/>
        </authorList>
    </citation>
    <scope>NUCLEOTIDE SEQUENCE [LARGE SCALE GENOMIC DNA]</scope>
    <source>
        <strain evidence="6 7">UM8</strain>
    </source>
</reference>
<dbReference type="InterPro" id="IPR009010">
    <property type="entry name" value="Asp_de-COase-like_dom_sf"/>
</dbReference>
<evidence type="ECO:0000256" key="2">
    <source>
        <dbReference type="ARBA" id="ARBA00022723"/>
    </source>
</evidence>
<evidence type="ECO:0000256" key="1">
    <source>
        <dbReference type="ARBA" id="ARBA00010312"/>
    </source>
</evidence>
<dbReference type="Gene3D" id="2.40.40.20">
    <property type="match status" value="1"/>
</dbReference>
<dbReference type="GO" id="GO:0051536">
    <property type="term" value="F:iron-sulfur cluster binding"/>
    <property type="evidence" value="ECO:0007669"/>
    <property type="project" value="UniProtKB-KW"/>
</dbReference>
<keyword evidence="2" id="KW-0479">Metal-binding</keyword>
<evidence type="ECO:0000256" key="3">
    <source>
        <dbReference type="ARBA" id="ARBA00023004"/>
    </source>
</evidence>
<dbReference type="Pfam" id="PF04879">
    <property type="entry name" value="Molybdop_Fe4S4"/>
    <property type="match status" value="1"/>
</dbReference>
<keyword evidence="4" id="KW-0411">Iron-sulfur</keyword>
<evidence type="ECO:0000313" key="6">
    <source>
        <dbReference type="EMBL" id="AMJ79430.1"/>
    </source>
</evidence>
<dbReference type="AlphaFoldDB" id="A0AAC8XL74"/>
<sequence>MADIPTICKVGACEKFCGLLANVNDGKLIDVKFDPKHPVTAGCGCIKGKHVPDYQNDPDRLLYPQKKLGDSWQQITWDGAIEEIGTKLNALATEHGPTAISTYWGNASDSLSILLSTAFCHAFGSPNSMNVLSLEYTDRGAVADRVYGNENFILQYDLENAEFGLLLGTNPFETQGMTLLQRRPSIQQDLLKLAKRGCLVVVDPRMTRTAKIANQHLAIKPGTDLYLLLGMLRHIIVEKLYDSEFCNKYTVGFESIVSIINNIELDTCIASTDIPLATIHKLAEEFAKSDGAFITTRVGVQTSRNSTLTEWAVVILNAITGNIDRLGGLFFNHGAIDIPRLVKKFSHRMNKAHSALGNYPPIFAGLPASEFAENVLSEREDRIRALVVVAGNPVISFPNTKKMEQALKKLELLVCIDIYRSDTGAFAHYNLPAATEYEKGGIHFMTSNFEAKPYVEWRPKLVKPRGQAKPEWDIYKALSRSAGVPFLNDPLADKASKIMEWFKITFSSDFLYRMVLPSKTSFSKLRNSDYGIHTGNIEWGKFLNHTLETESRKIELAPKDLVEGVQKAVSDHDFTSADYPFILISGARRLESFNSWTHNIPALAKILKGNWATINVKDAQKMKIQNGDSVVIRTPIGEILIPVLVTEKIKNGVVAVHQHWGHEYDSGTKTSKQYPGVNVNRLHDDQELDSYCGMPVYNARACQVEKHITENDE</sequence>
<accession>A0AAC8XL74</accession>
<dbReference type="SUPFAM" id="SSF50692">
    <property type="entry name" value="ADC-like"/>
    <property type="match status" value="1"/>
</dbReference>
<organism evidence="6 7">
    <name type="scientific">Alteromonas mediterranea</name>
    <dbReference type="NCBI Taxonomy" id="314275"/>
    <lineage>
        <taxon>Bacteria</taxon>
        <taxon>Pseudomonadati</taxon>
        <taxon>Pseudomonadota</taxon>
        <taxon>Gammaproteobacteria</taxon>
        <taxon>Alteromonadales</taxon>
        <taxon>Alteromonadaceae</taxon>
        <taxon>Alteromonas/Salinimonas group</taxon>
        <taxon>Alteromonas</taxon>
    </lineage>
</organism>
<dbReference type="InterPro" id="IPR006657">
    <property type="entry name" value="MoPterin_dinucl-bd_dom"/>
</dbReference>
<dbReference type="Proteomes" id="UP000061468">
    <property type="component" value="Chromosome"/>
</dbReference>
<evidence type="ECO:0000256" key="4">
    <source>
        <dbReference type="ARBA" id="ARBA00023014"/>
    </source>
</evidence>
<name>A0AAC8XL74_9ALTE</name>
<gene>
    <name evidence="6" type="ORF">AV942_14585</name>
</gene>
<comment type="similarity">
    <text evidence="1">Belongs to the prokaryotic molybdopterin-containing oxidoreductase family.</text>
</comment>
<keyword evidence="3" id="KW-0408">Iron</keyword>
<dbReference type="PANTHER" id="PTHR43742:SF2">
    <property type="entry name" value="ASSIMILATORY NITRATE REDUCTASE CATALYTIC SUBUNIT"/>
    <property type="match status" value="1"/>
</dbReference>
<dbReference type="InterPro" id="IPR006963">
    <property type="entry name" value="Mopterin_OxRdtase_4Fe-4S_dom"/>
</dbReference>
<dbReference type="SMART" id="SM00926">
    <property type="entry name" value="Molybdop_Fe4S4"/>
    <property type="match status" value="1"/>
</dbReference>
<dbReference type="Pfam" id="PF00384">
    <property type="entry name" value="Molybdopterin"/>
    <property type="match status" value="1"/>
</dbReference>
<dbReference type="Pfam" id="PF01568">
    <property type="entry name" value="Molydop_binding"/>
    <property type="match status" value="1"/>
</dbReference>
<dbReference type="GO" id="GO:0046872">
    <property type="term" value="F:metal ion binding"/>
    <property type="evidence" value="ECO:0007669"/>
    <property type="project" value="UniProtKB-KW"/>
</dbReference>
<dbReference type="Gene3D" id="3.40.50.740">
    <property type="match status" value="1"/>
</dbReference>
<dbReference type="PROSITE" id="PS51669">
    <property type="entry name" value="4FE4S_MOW_BIS_MGD"/>
    <property type="match status" value="1"/>
</dbReference>
<dbReference type="PANTHER" id="PTHR43742">
    <property type="entry name" value="TRIMETHYLAMINE-N-OXIDE REDUCTASE"/>
    <property type="match status" value="1"/>
</dbReference>
<dbReference type="Gene3D" id="3.40.228.10">
    <property type="entry name" value="Dimethylsulfoxide Reductase, domain 2"/>
    <property type="match status" value="1"/>
</dbReference>
<dbReference type="RefSeq" id="WP_015067772.1">
    <property type="nucleotide sequence ID" value="NZ_CAXGIV010000129.1"/>
</dbReference>
<dbReference type="EMBL" id="CP013928">
    <property type="protein sequence ID" value="AMJ79430.1"/>
    <property type="molecule type" value="Genomic_DNA"/>
</dbReference>